<comment type="subcellular location">
    <subcellularLocation>
        <location evidence="3">Cytoplasm</location>
    </subcellularLocation>
</comment>
<dbReference type="Gene3D" id="3.40.367.20">
    <property type="match status" value="1"/>
</dbReference>
<dbReference type="GO" id="GO:0005524">
    <property type="term" value="F:ATP binding"/>
    <property type="evidence" value="ECO:0007669"/>
    <property type="project" value="UniProtKB-UniRule"/>
</dbReference>
<dbReference type="HAMAP" id="MF_00524">
    <property type="entry name" value="Glucokinase"/>
    <property type="match status" value="1"/>
</dbReference>
<dbReference type="InterPro" id="IPR050201">
    <property type="entry name" value="Bacterial_glucokinase"/>
</dbReference>
<dbReference type="EMBL" id="PJNW01000014">
    <property type="protein sequence ID" value="PKR88095.1"/>
    <property type="molecule type" value="Genomic_DNA"/>
</dbReference>
<dbReference type="CDD" id="cd24008">
    <property type="entry name" value="ASKHA_NBD_GLK"/>
    <property type="match status" value="1"/>
</dbReference>
<evidence type="ECO:0000256" key="3">
    <source>
        <dbReference type="HAMAP-Rule" id="MF_00524"/>
    </source>
</evidence>
<evidence type="ECO:0000256" key="4">
    <source>
        <dbReference type="RuleBase" id="RU004046"/>
    </source>
</evidence>
<comment type="catalytic activity">
    <reaction evidence="3">
        <text>D-glucose + ATP = D-glucose 6-phosphate + ADP + H(+)</text>
        <dbReference type="Rhea" id="RHEA:17825"/>
        <dbReference type="ChEBI" id="CHEBI:4167"/>
        <dbReference type="ChEBI" id="CHEBI:15378"/>
        <dbReference type="ChEBI" id="CHEBI:30616"/>
        <dbReference type="ChEBI" id="CHEBI:61548"/>
        <dbReference type="ChEBI" id="CHEBI:456216"/>
        <dbReference type="EC" id="2.7.1.2"/>
    </reaction>
</comment>
<dbReference type="GO" id="GO:0005536">
    <property type="term" value="F:D-glucose binding"/>
    <property type="evidence" value="ECO:0007669"/>
    <property type="project" value="InterPro"/>
</dbReference>
<dbReference type="InterPro" id="IPR003836">
    <property type="entry name" value="Glucokinase"/>
</dbReference>
<organism evidence="5 6">
    <name type="scientific">Pleomorphomonas diazotrophica</name>
    <dbReference type="NCBI Taxonomy" id="1166257"/>
    <lineage>
        <taxon>Bacteria</taxon>
        <taxon>Pseudomonadati</taxon>
        <taxon>Pseudomonadota</taxon>
        <taxon>Alphaproteobacteria</taxon>
        <taxon>Hyphomicrobiales</taxon>
        <taxon>Pleomorphomonadaceae</taxon>
        <taxon>Pleomorphomonas</taxon>
    </lineage>
</organism>
<evidence type="ECO:0000256" key="1">
    <source>
        <dbReference type="ARBA" id="ARBA00022679"/>
    </source>
</evidence>
<dbReference type="Pfam" id="PF02685">
    <property type="entry name" value="Glucokinase"/>
    <property type="match status" value="1"/>
</dbReference>
<comment type="similarity">
    <text evidence="3 4">Belongs to the bacterial glucokinase family.</text>
</comment>
<dbReference type="PANTHER" id="PTHR47690">
    <property type="entry name" value="GLUCOKINASE"/>
    <property type="match status" value="1"/>
</dbReference>
<dbReference type="SUPFAM" id="SSF53067">
    <property type="entry name" value="Actin-like ATPase domain"/>
    <property type="match status" value="1"/>
</dbReference>
<keyword evidence="3" id="KW-0324">Glycolysis</keyword>
<dbReference type="Gene3D" id="3.30.420.40">
    <property type="match status" value="1"/>
</dbReference>
<keyword evidence="3" id="KW-0963">Cytoplasm</keyword>
<sequence>MSQSASSVVTFPVLFADIGGTNARFALLADAEGDIRHFDTVETRLFPTVEDAIQGAVIDAGAPVPKSLVFALAGPIGEESTQLTNCPWVVTPRRLVERFALEHVILFNDFEALGLCLPGLKPKDLVAVGGALPPERGTKVVIGPGTGLGAAGLVDAAGLWVPVPGEGGHIDLAPVTARDYDIWPHIERAGGRVTGETIICGSGLLRLYRAVAAAGKSFAACDTPAAVTAAAEAGDPLAVETVALFAEHLGRIAGNLALTFLAHGGVYLAGGIAPRIVKVLQQGGFRAAFEDKYPHQGLMASLPTAIIVHDRPALAGLVDFARRPSTFGLRLDGRHWRG</sequence>
<dbReference type="Proteomes" id="UP000233491">
    <property type="component" value="Unassembled WGS sequence"/>
</dbReference>
<gene>
    <name evidence="3 5" type="primary">glk</name>
    <name evidence="5" type="ORF">CXZ10_16715</name>
</gene>
<evidence type="ECO:0000256" key="2">
    <source>
        <dbReference type="ARBA" id="ARBA00022777"/>
    </source>
</evidence>
<accession>A0A1I4RRS8</accession>
<protein>
    <recommendedName>
        <fullName evidence="3">Glucokinase</fullName>
        <ecNumber evidence="3">2.7.1.2</ecNumber>
    </recommendedName>
    <alternativeName>
        <fullName evidence="3">Glucose kinase</fullName>
    </alternativeName>
</protein>
<dbReference type="RefSeq" id="WP_101290496.1">
    <property type="nucleotide sequence ID" value="NZ_FOUQ01000002.1"/>
</dbReference>
<name>A0A1I4RRS8_9HYPH</name>
<reference evidence="5 6" key="1">
    <citation type="submission" date="2017-12" db="EMBL/GenBank/DDBJ databases">
        <title>Anaerobic carbon monoxide metabolism by Pleomorphomonas carboxyditropha sp. nov., a new mesophilic hydrogenogenic carboxidotroph.</title>
        <authorList>
            <person name="Esquivel-Elizondo S."/>
            <person name="Krajmalnik-Brown R."/>
        </authorList>
    </citation>
    <scope>NUCLEOTIDE SEQUENCE [LARGE SCALE GENOMIC DNA]</scope>
    <source>
        <strain evidence="5 6">R5-392</strain>
    </source>
</reference>
<evidence type="ECO:0000313" key="6">
    <source>
        <dbReference type="Proteomes" id="UP000233491"/>
    </source>
</evidence>
<comment type="caution">
    <text evidence="5">The sequence shown here is derived from an EMBL/GenBank/DDBJ whole genome shotgun (WGS) entry which is preliminary data.</text>
</comment>
<proteinExistence type="inferred from homology"/>
<keyword evidence="3" id="KW-0067">ATP-binding</keyword>
<dbReference type="PANTHER" id="PTHR47690:SF1">
    <property type="entry name" value="GLUCOKINASE"/>
    <property type="match status" value="1"/>
</dbReference>
<keyword evidence="6" id="KW-1185">Reference proteome</keyword>
<keyword evidence="2 3" id="KW-0418">Kinase</keyword>
<keyword evidence="3" id="KW-0547">Nucleotide-binding</keyword>
<feature type="binding site" evidence="3">
    <location>
        <begin position="16"/>
        <end position="21"/>
    </location>
    <ligand>
        <name>ATP</name>
        <dbReference type="ChEBI" id="CHEBI:30616"/>
    </ligand>
</feature>
<dbReference type="NCBIfam" id="TIGR00749">
    <property type="entry name" value="glk"/>
    <property type="match status" value="1"/>
</dbReference>
<dbReference type="OrthoDB" id="9800595at2"/>
<evidence type="ECO:0000313" key="5">
    <source>
        <dbReference type="EMBL" id="PKR88095.1"/>
    </source>
</evidence>
<dbReference type="EC" id="2.7.1.2" evidence="3"/>
<dbReference type="AlphaFoldDB" id="A0A1I4RRS8"/>
<keyword evidence="1 3" id="KW-0808">Transferase</keyword>
<dbReference type="GO" id="GO:0005829">
    <property type="term" value="C:cytosol"/>
    <property type="evidence" value="ECO:0007669"/>
    <property type="project" value="TreeGrafter"/>
</dbReference>
<dbReference type="GO" id="GO:0006096">
    <property type="term" value="P:glycolytic process"/>
    <property type="evidence" value="ECO:0007669"/>
    <property type="project" value="UniProtKB-UniRule"/>
</dbReference>
<dbReference type="InterPro" id="IPR043129">
    <property type="entry name" value="ATPase_NBD"/>
</dbReference>
<dbReference type="GO" id="GO:0004340">
    <property type="term" value="F:glucokinase activity"/>
    <property type="evidence" value="ECO:0007669"/>
    <property type="project" value="UniProtKB-UniRule"/>
</dbReference>